<feature type="domain" description="HTH tetR-type" evidence="3">
    <location>
        <begin position="11"/>
        <end position="71"/>
    </location>
</feature>
<dbReference type="RefSeq" id="WP_106192314.1">
    <property type="nucleotide sequence ID" value="NZ_PVTO01000007.1"/>
</dbReference>
<comment type="caution">
    <text evidence="4">The sequence shown here is derived from an EMBL/GenBank/DDBJ whole genome shotgun (WGS) entry which is preliminary data.</text>
</comment>
<protein>
    <submittedName>
        <fullName evidence="4">Regulatory TetR family protein</fullName>
    </submittedName>
</protein>
<dbReference type="OrthoDB" id="9810250at2"/>
<feature type="DNA-binding region" description="H-T-H motif" evidence="2">
    <location>
        <begin position="34"/>
        <end position="53"/>
    </location>
</feature>
<dbReference type="PANTHER" id="PTHR43479:SF7">
    <property type="entry name" value="TETR-FAMILY TRANSCRIPTIONAL REGULATOR"/>
    <property type="match status" value="1"/>
</dbReference>
<name>A0A2T0W8H0_9LACT</name>
<dbReference type="PANTHER" id="PTHR43479">
    <property type="entry name" value="ACREF/ENVCD OPERON REPRESSOR-RELATED"/>
    <property type="match status" value="1"/>
</dbReference>
<dbReference type="Proteomes" id="UP000238205">
    <property type="component" value="Unassembled WGS sequence"/>
</dbReference>
<dbReference type="SUPFAM" id="SSF46689">
    <property type="entry name" value="Homeodomain-like"/>
    <property type="match status" value="1"/>
</dbReference>
<keyword evidence="1 2" id="KW-0238">DNA-binding</keyword>
<evidence type="ECO:0000256" key="1">
    <source>
        <dbReference type="ARBA" id="ARBA00023125"/>
    </source>
</evidence>
<dbReference type="Pfam" id="PF00440">
    <property type="entry name" value="TetR_N"/>
    <property type="match status" value="1"/>
</dbReference>
<dbReference type="EMBL" id="PVTO01000007">
    <property type="protein sequence ID" value="PRY82992.1"/>
    <property type="molecule type" value="Genomic_DNA"/>
</dbReference>
<dbReference type="InterPro" id="IPR001647">
    <property type="entry name" value="HTH_TetR"/>
</dbReference>
<dbReference type="PROSITE" id="PS50977">
    <property type="entry name" value="HTH_TETR_2"/>
    <property type="match status" value="1"/>
</dbReference>
<dbReference type="AlphaFoldDB" id="A0A2T0W8H0"/>
<evidence type="ECO:0000259" key="3">
    <source>
        <dbReference type="PROSITE" id="PS50977"/>
    </source>
</evidence>
<evidence type="ECO:0000313" key="4">
    <source>
        <dbReference type="EMBL" id="PRY82992.1"/>
    </source>
</evidence>
<organism evidence="4 5">
    <name type="scientific">Alkalibacterium olivapovliticus</name>
    <dbReference type="NCBI Taxonomy" id="99907"/>
    <lineage>
        <taxon>Bacteria</taxon>
        <taxon>Bacillati</taxon>
        <taxon>Bacillota</taxon>
        <taxon>Bacilli</taxon>
        <taxon>Lactobacillales</taxon>
        <taxon>Carnobacteriaceae</taxon>
        <taxon>Alkalibacterium</taxon>
    </lineage>
</organism>
<proteinExistence type="predicted"/>
<dbReference type="InterPro" id="IPR009057">
    <property type="entry name" value="Homeodomain-like_sf"/>
</dbReference>
<dbReference type="GO" id="GO:0003677">
    <property type="term" value="F:DNA binding"/>
    <property type="evidence" value="ECO:0007669"/>
    <property type="project" value="UniProtKB-UniRule"/>
</dbReference>
<keyword evidence="5" id="KW-1185">Reference proteome</keyword>
<accession>A0A2T0W8H0</accession>
<dbReference type="InterPro" id="IPR050624">
    <property type="entry name" value="HTH-type_Tx_Regulator"/>
</dbReference>
<reference evidence="4 5" key="1">
    <citation type="submission" date="2018-03" db="EMBL/GenBank/DDBJ databases">
        <title>Genomic Encyclopedia of Archaeal and Bacterial Type Strains, Phase II (KMG-II): from individual species to whole genera.</title>
        <authorList>
            <person name="Goeker M."/>
        </authorList>
    </citation>
    <scope>NUCLEOTIDE SEQUENCE [LARGE SCALE GENOMIC DNA]</scope>
    <source>
        <strain evidence="4 5">DSM 13175</strain>
    </source>
</reference>
<evidence type="ECO:0000313" key="5">
    <source>
        <dbReference type="Proteomes" id="UP000238205"/>
    </source>
</evidence>
<sequence>MEQVRTDSRSTRTRHLIIESFIKLSNNKEFTAITVKDITEKAQINRATFYNHFLDKYDLLEKVVSEKLRLDLACDQAKDQLPLDKTIKLIFLALARFGMNMSKTCSSQEENETIDTIVHVHLTDIFSERLTKSEQKINPETISKLSWLLTHSIVGLSKDFKQSKTDESPEQFIDSMIPYLLYGIGH</sequence>
<evidence type="ECO:0000256" key="2">
    <source>
        <dbReference type="PROSITE-ProRule" id="PRU00335"/>
    </source>
</evidence>
<dbReference type="Gene3D" id="1.10.357.10">
    <property type="entry name" value="Tetracycline Repressor, domain 2"/>
    <property type="match status" value="1"/>
</dbReference>
<gene>
    <name evidence="4" type="ORF">CLV38_10766</name>
</gene>